<dbReference type="SUPFAM" id="SSF81301">
    <property type="entry name" value="Nucleotidyltransferase"/>
    <property type="match status" value="1"/>
</dbReference>
<reference evidence="2" key="1">
    <citation type="submission" date="2022-07" db="EMBL/GenBank/DDBJ databases">
        <title>Arcobacter roscoffensis sp. nov., a marine bacterium isolated from coastal seawater collected from Roscoff, France.</title>
        <authorList>
            <person name="Pascual J."/>
            <person name="Lepeaux C."/>
            <person name="Methner A."/>
            <person name="Overmann J."/>
        </authorList>
    </citation>
    <scope>NUCLEOTIDE SEQUENCE</scope>
    <source>
        <strain evidence="2">ARW1-2F2</strain>
    </source>
</reference>
<dbReference type="PANTHER" id="PTHR41773">
    <property type="entry name" value="GTP PYROPHOSPHATASE-RELATED"/>
    <property type="match status" value="1"/>
</dbReference>
<dbReference type="InterPro" id="IPR043519">
    <property type="entry name" value="NT_sf"/>
</dbReference>
<dbReference type="Pfam" id="PF04607">
    <property type="entry name" value="RelA_SpoT"/>
    <property type="match status" value="1"/>
</dbReference>
<organism evidence="2 3">
    <name type="scientific">Arcobacter roscoffensis</name>
    <dbReference type="NCBI Taxonomy" id="2961520"/>
    <lineage>
        <taxon>Bacteria</taxon>
        <taxon>Pseudomonadati</taxon>
        <taxon>Campylobacterota</taxon>
        <taxon>Epsilonproteobacteria</taxon>
        <taxon>Campylobacterales</taxon>
        <taxon>Arcobacteraceae</taxon>
        <taxon>Arcobacter</taxon>
    </lineage>
</organism>
<dbReference type="PANTHER" id="PTHR41773:SF1">
    <property type="entry name" value="RELA_SPOT DOMAIN-CONTAINING PROTEIN"/>
    <property type="match status" value="1"/>
</dbReference>
<dbReference type="Gene3D" id="3.30.460.10">
    <property type="entry name" value="Beta Polymerase, domain 2"/>
    <property type="match status" value="1"/>
</dbReference>
<dbReference type="InterPro" id="IPR007685">
    <property type="entry name" value="RelA_SpoT"/>
</dbReference>
<dbReference type="Proteomes" id="UP001060012">
    <property type="component" value="Chromosome"/>
</dbReference>
<dbReference type="RefSeq" id="WP_254576390.1">
    <property type="nucleotide sequence ID" value="NZ_CP100595.1"/>
</dbReference>
<name>A0ABY5E398_9BACT</name>
<gene>
    <name evidence="2" type="ORF">NJU99_13290</name>
</gene>
<evidence type="ECO:0000313" key="2">
    <source>
        <dbReference type="EMBL" id="UTJ06210.1"/>
    </source>
</evidence>
<evidence type="ECO:0000313" key="3">
    <source>
        <dbReference type="Proteomes" id="UP001060012"/>
    </source>
</evidence>
<dbReference type="CDD" id="cd05399">
    <property type="entry name" value="NT_Rel-Spo_like"/>
    <property type="match status" value="1"/>
</dbReference>
<evidence type="ECO:0000259" key="1">
    <source>
        <dbReference type="SMART" id="SM00954"/>
    </source>
</evidence>
<dbReference type="SMART" id="SM00954">
    <property type="entry name" value="RelA_SpoT"/>
    <property type="match status" value="1"/>
</dbReference>
<keyword evidence="3" id="KW-1185">Reference proteome</keyword>
<protein>
    <recommendedName>
        <fullName evidence="1">RelA/SpoT domain-containing protein</fullName>
    </recommendedName>
</protein>
<proteinExistence type="predicted"/>
<accession>A0ABY5E398</accession>
<sequence>MTEQEFIKKYEEESELYFNWGSFILKEIKVKAKANNLSFQIEPKVRIKDTLSLIAKAYYRNKNYKNPYLEITDKVGIRFVLLLNSEIHILDDIITKSDSRWVCSKDRDFEKERLDEPLAFDYQSMHYILTANLDIEYNNVIIPKGTTCEVQVRTLLQHAYSELSHSRVYKPSFDPDAKVKRVVAKSMAFLEATDDYFEEVNKQMNEIAAFNSLQKLTLLLEKTIGKEVTISEKYNYFIMDSFAEEFNNNSIDISSYEEYKKLVKKTFNKTFLNSQPIIFFIYYMIINKRSTLIKKWPLTKEELRPLFVQIGVSVNDLG</sequence>
<dbReference type="EMBL" id="CP100595">
    <property type="protein sequence ID" value="UTJ06210.1"/>
    <property type="molecule type" value="Genomic_DNA"/>
</dbReference>
<feature type="domain" description="RelA/SpoT" evidence="1">
    <location>
        <begin position="45"/>
        <end position="175"/>
    </location>
</feature>